<dbReference type="EMBL" id="LANV01000001">
    <property type="protein sequence ID" value="KJV65150.1"/>
    <property type="molecule type" value="Genomic_DNA"/>
</dbReference>
<keyword evidence="1" id="KW-0812">Transmembrane</keyword>
<dbReference type="AlphaFoldDB" id="A0A0F3NAU0"/>
<protein>
    <submittedName>
        <fullName evidence="2">Putative membrane protein</fullName>
    </submittedName>
</protein>
<reference evidence="2 3" key="1">
    <citation type="submission" date="2015-02" db="EMBL/GenBank/DDBJ databases">
        <title>Genome Sequencing of Rickettsiales.</title>
        <authorList>
            <person name="Daugherty S.C."/>
            <person name="Su Q."/>
            <person name="Abolude K."/>
            <person name="Beier-Sexton M."/>
            <person name="Carlyon J.A."/>
            <person name="Carter R."/>
            <person name="Day N.P."/>
            <person name="Dumler S.J."/>
            <person name="Dyachenko V."/>
            <person name="Godinez A."/>
            <person name="Kurtti T.J."/>
            <person name="Lichay M."/>
            <person name="Mullins K.E."/>
            <person name="Ott S."/>
            <person name="Pappas-Brown V."/>
            <person name="Paris D.H."/>
            <person name="Patel P."/>
            <person name="Richards A.L."/>
            <person name="Sadzewicz L."/>
            <person name="Sears K."/>
            <person name="Seidman D."/>
            <person name="Sengamalay N."/>
            <person name="Stenos J."/>
            <person name="Tallon L.J."/>
            <person name="Vincent G."/>
            <person name="Fraser C.M."/>
            <person name="Munderloh U."/>
            <person name="Dunning-Hotopp J.C."/>
        </authorList>
    </citation>
    <scope>NUCLEOTIDE SEQUENCE [LARGE SCALE GENOMIC DNA]</scope>
    <source>
        <strain evidence="2 3">ApMUC09</strain>
    </source>
</reference>
<organism evidence="2 3">
    <name type="scientific">Anaplasma phagocytophilum str. ApMUC09</name>
    <dbReference type="NCBI Taxonomy" id="1359152"/>
    <lineage>
        <taxon>Bacteria</taxon>
        <taxon>Pseudomonadati</taxon>
        <taxon>Pseudomonadota</taxon>
        <taxon>Alphaproteobacteria</taxon>
        <taxon>Rickettsiales</taxon>
        <taxon>Anaplasmataceae</taxon>
        <taxon>Anaplasma</taxon>
        <taxon>phagocytophilum group</taxon>
    </lineage>
</organism>
<gene>
    <name evidence="2" type="ORF">APHMUC_0769</name>
</gene>
<keyword evidence="1" id="KW-0472">Membrane</keyword>
<comment type="caution">
    <text evidence="2">The sequence shown here is derived from an EMBL/GenBank/DDBJ whole genome shotgun (WGS) entry which is preliminary data.</text>
</comment>
<name>A0A0F3NAU0_ANAPH</name>
<sequence length="38" mass="4217">MLYSAALMGSVFSFVLSLGVILEVFTYRYGVKAIFLPL</sequence>
<keyword evidence="1" id="KW-1133">Transmembrane helix</keyword>
<evidence type="ECO:0000313" key="2">
    <source>
        <dbReference type="EMBL" id="KJV65150.1"/>
    </source>
</evidence>
<accession>A0A0F3NAU0</accession>
<proteinExistence type="predicted"/>
<dbReference type="PATRIC" id="fig|1359152.3.peg.811"/>
<evidence type="ECO:0000256" key="1">
    <source>
        <dbReference type="SAM" id="Phobius"/>
    </source>
</evidence>
<feature type="transmembrane region" description="Helical" evidence="1">
    <location>
        <begin position="6"/>
        <end position="25"/>
    </location>
</feature>
<evidence type="ECO:0000313" key="3">
    <source>
        <dbReference type="Proteomes" id="UP000033441"/>
    </source>
</evidence>
<dbReference type="Proteomes" id="UP000033441">
    <property type="component" value="Unassembled WGS sequence"/>
</dbReference>